<gene>
    <name evidence="3" type="primary">AlNc14C549G12129</name>
    <name evidence="3" type="ORF">ALNC14_136350</name>
</gene>
<dbReference type="HOGENOM" id="CLU_575433_0_0_1"/>
<dbReference type="AlphaFoldDB" id="F0X137"/>
<name>F0X137_9STRA</name>
<organism evidence="3">
    <name type="scientific">Albugo laibachii Nc14</name>
    <dbReference type="NCBI Taxonomy" id="890382"/>
    <lineage>
        <taxon>Eukaryota</taxon>
        <taxon>Sar</taxon>
        <taxon>Stramenopiles</taxon>
        <taxon>Oomycota</taxon>
        <taxon>Peronosporomycetes</taxon>
        <taxon>Albuginales</taxon>
        <taxon>Albuginaceae</taxon>
        <taxon>Albugo</taxon>
    </lineage>
</organism>
<evidence type="ECO:0000256" key="2">
    <source>
        <dbReference type="SAM" id="MobiDB-lite"/>
    </source>
</evidence>
<protein>
    <submittedName>
        <fullName evidence="3">AlNc14C549G12129 protein</fullName>
    </submittedName>
</protein>
<accession>F0X137</accession>
<evidence type="ECO:0000313" key="3">
    <source>
        <dbReference type="EMBL" id="CCA27491.1"/>
    </source>
</evidence>
<keyword evidence="1" id="KW-0175">Coiled coil</keyword>
<dbReference type="EMBL" id="FR824580">
    <property type="protein sequence ID" value="CCA27491.1"/>
    <property type="molecule type" value="Genomic_DNA"/>
</dbReference>
<sequence>MSVLDRIQRQLESHADTSSTLLSDILERLNALETQVAECKAQKLAASRQELDSEINVSLGEETDLEFLAHEQDQENQLDTDPFQQSGSPFRGGSSYNITSIAMIEQSEVLQGVVHKLQEELQLTAMNVEKQLREADESFARINATCDKIMSKLMALQVRPSSPVRPRLETKVALGRHLDHMQATMLAKAAYGATQQAIPPENDDDPQASQDSTSGISFENTLVCFGNEVFQKDAPDLKKDEVTDYARGQIKPHPGSGSDAADHQAFNNKTTSFGMRLELAEESEAASLSKFTGSIDGTGLLMTNRTEGSLLYHFAQLEKQQARLELSLADIRRQLSGSYLETTSTTILDHKEYTNGNDFSVDWQSSVKKLRDEMLQVTKQFITKSDFHAFVQGVGLRKMDKHTDATMTRSTKNLKMSTAASRTFLSTPARTKLEHLDPLFVLTTSSPITKSKVNSRLDPLNGRGPSIELTGRRFR</sequence>
<feature type="region of interest" description="Disordered" evidence="2">
    <location>
        <begin position="456"/>
        <end position="475"/>
    </location>
</feature>
<proteinExistence type="predicted"/>
<reference evidence="3" key="2">
    <citation type="submission" date="2011-02" db="EMBL/GenBank/DDBJ databases">
        <authorList>
            <person name="MacLean D."/>
        </authorList>
    </citation>
    <scope>NUCLEOTIDE SEQUENCE</scope>
</reference>
<reference evidence="3" key="1">
    <citation type="journal article" date="2011" name="PLoS Biol.">
        <title>Gene gain and loss during evolution of obligate parasitism in the white rust pathogen of Arabidopsis thaliana.</title>
        <authorList>
            <person name="Kemen E."/>
            <person name="Gardiner A."/>
            <person name="Schultz-Larsen T."/>
            <person name="Kemen A.C."/>
            <person name="Balmuth A.L."/>
            <person name="Robert-Seilaniantz A."/>
            <person name="Bailey K."/>
            <person name="Holub E."/>
            <person name="Studholme D.J."/>
            <person name="Maclean D."/>
            <person name="Jones J.D."/>
        </authorList>
    </citation>
    <scope>NUCLEOTIDE SEQUENCE</scope>
</reference>
<feature type="coiled-coil region" evidence="1">
    <location>
        <begin position="22"/>
        <end position="49"/>
    </location>
</feature>
<evidence type="ECO:0000256" key="1">
    <source>
        <dbReference type="SAM" id="Coils"/>
    </source>
</evidence>